<evidence type="ECO:0000259" key="9">
    <source>
        <dbReference type="Pfam" id="PF00712"/>
    </source>
</evidence>
<keyword evidence="6" id="KW-0235">DNA replication</keyword>
<dbReference type="GO" id="GO:0003887">
    <property type="term" value="F:DNA-directed DNA polymerase activity"/>
    <property type="evidence" value="ECO:0007669"/>
    <property type="project" value="UniProtKB-KW"/>
</dbReference>
<evidence type="ECO:0000259" key="10">
    <source>
        <dbReference type="Pfam" id="PF02767"/>
    </source>
</evidence>
<dbReference type="Proteomes" id="UP000006659">
    <property type="component" value="Chromosome"/>
</dbReference>
<feature type="domain" description="DNA polymerase III beta sliding clamp central" evidence="10">
    <location>
        <begin position="95"/>
        <end position="204"/>
    </location>
</feature>
<dbReference type="InterPro" id="IPR022635">
    <property type="entry name" value="DNA_polIII_beta_C"/>
</dbReference>
<proteinExistence type="inferred from homology"/>
<dbReference type="KEGG" id="cva:CVAR_0846"/>
<evidence type="ECO:0000313" key="12">
    <source>
        <dbReference type="EMBL" id="AEK36200.1"/>
    </source>
</evidence>
<evidence type="ECO:0000256" key="8">
    <source>
        <dbReference type="ARBA" id="ARBA00023125"/>
    </source>
</evidence>
<feature type="domain" description="DNA polymerase III beta sliding clamp C-terminal" evidence="11">
    <location>
        <begin position="208"/>
        <end position="307"/>
    </location>
</feature>
<evidence type="ECO:0000313" key="13">
    <source>
        <dbReference type="Proteomes" id="UP000006659"/>
    </source>
</evidence>
<dbReference type="GO" id="GO:0009360">
    <property type="term" value="C:DNA polymerase III complex"/>
    <property type="evidence" value="ECO:0007669"/>
    <property type="project" value="InterPro"/>
</dbReference>
<dbReference type="PANTHER" id="PTHR30478:SF0">
    <property type="entry name" value="BETA SLIDING CLAMP"/>
    <property type="match status" value="1"/>
</dbReference>
<dbReference type="eggNOG" id="COG0592">
    <property type="taxonomic scope" value="Bacteria"/>
</dbReference>
<evidence type="ECO:0000256" key="3">
    <source>
        <dbReference type="ARBA" id="ARBA00022490"/>
    </source>
</evidence>
<comment type="similarity">
    <text evidence="2">Belongs to the beta sliding clamp family.</text>
</comment>
<dbReference type="InterPro" id="IPR046938">
    <property type="entry name" value="DNA_clamp_sf"/>
</dbReference>
<keyword evidence="3" id="KW-0963">Cytoplasm</keyword>
<dbReference type="EMBL" id="CP002917">
    <property type="protein sequence ID" value="AEK36200.1"/>
    <property type="molecule type" value="Genomic_DNA"/>
</dbReference>
<dbReference type="PANTHER" id="PTHR30478">
    <property type="entry name" value="DNA POLYMERASE III SUBUNIT BETA"/>
    <property type="match status" value="1"/>
</dbReference>
<dbReference type="HOGENOM" id="CLU_038149_1_1_11"/>
<dbReference type="SUPFAM" id="SSF55979">
    <property type="entry name" value="DNA clamp"/>
    <property type="match status" value="3"/>
</dbReference>
<reference evidence="12 13" key="1">
    <citation type="journal article" date="2011" name="BMC Genomics">
        <title>Complete genome sequence of Corynebacterium variabile DSM 44702 isolated from the surface of smear-ripened cheeses and insights into cheese ripening and flavor generation.</title>
        <authorList>
            <person name="Schroeder J."/>
            <person name="Maus I."/>
            <person name="Trost E."/>
            <person name="Tauch A."/>
        </authorList>
    </citation>
    <scope>NUCLEOTIDE SEQUENCE [LARGE SCALE GENOMIC DNA]</scope>
    <source>
        <strain evidence="13">DSM 44702 / JCM 12073 / NCIMB 30131</strain>
    </source>
</reference>
<dbReference type="CDD" id="cd00140">
    <property type="entry name" value="beta_clamp"/>
    <property type="match status" value="1"/>
</dbReference>
<dbReference type="STRING" id="858619.CVAR_0846"/>
<comment type="subcellular location">
    <subcellularLocation>
        <location evidence="1">Cytoplasm</location>
    </subcellularLocation>
</comment>
<evidence type="ECO:0000256" key="4">
    <source>
        <dbReference type="ARBA" id="ARBA00022679"/>
    </source>
</evidence>
<protein>
    <submittedName>
        <fullName evidence="12">Uncharacterized protein</fullName>
    </submittedName>
</protein>
<name>G0HB75_CORVD</name>
<dbReference type="InterPro" id="IPR022634">
    <property type="entry name" value="DNA_polIII_beta_N"/>
</dbReference>
<feature type="domain" description="DNA polymerase III beta sliding clamp N-terminal" evidence="9">
    <location>
        <begin position="2"/>
        <end position="86"/>
    </location>
</feature>
<dbReference type="Pfam" id="PF00712">
    <property type="entry name" value="DNA_pol3_beta"/>
    <property type="match status" value="1"/>
</dbReference>
<evidence type="ECO:0000256" key="1">
    <source>
        <dbReference type="ARBA" id="ARBA00004496"/>
    </source>
</evidence>
<accession>G0HB75</accession>
<keyword evidence="8" id="KW-0238">DNA-binding</keyword>
<evidence type="ECO:0000256" key="7">
    <source>
        <dbReference type="ARBA" id="ARBA00022932"/>
    </source>
</evidence>
<dbReference type="Pfam" id="PF02768">
    <property type="entry name" value="DNA_pol3_beta_3"/>
    <property type="match status" value="1"/>
</dbReference>
<evidence type="ECO:0000259" key="11">
    <source>
        <dbReference type="Pfam" id="PF02768"/>
    </source>
</evidence>
<keyword evidence="4" id="KW-0808">Transferase</keyword>
<dbReference type="AlphaFoldDB" id="G0HB75"/>
<dbReference type="Gene3D" id="3.10.150.10">
    <property type="entry name" value="DNA Polymerase III, subunit A, domain 2"/>
    <property type="match status" value="3"/>
</dbReference>
<dbReference type="GO" id="GO:0008408">
    <property type="term" value="F:3'-5' exonuclease activity"/>
    <property type="evidence" value="ECO:0007669"/>
    <property type="project" value="InterPro"/>
</dbReference>
<dbReference type="InterPro" id="IPR022637">
    <property type="entry name" value="DNA_polIII_beta_cen"/>
</dbReference>
<dbReference type="NCBIfam" id="TIGR00663">
    <property type="entry name" value="dnan"/>
    <property type="match status" value="1"/>
</dbReference>
<gene>
    <name evidence="12" type="ordered locus">CVAR_0846</name>
</gene>
<keyword evidence="5" id="KW-0548">Nucleotidyltransferase</keyword>
<dbReference type="GO" id="GO:0005737">
    <property type="term" value="C:cytoplasm"/>
    <property type="evidence" value="ECO:0007669"/>
    <property type="project" value="UniProtKB-SubCell"/>
</dbReference>
<dbReference type="InterPro" id="IPR001001">
    <property type="entry name" value="DNA_polIII_beta"/>
</dbReference>
<keyword evidence="7" id="KW-0239">DNA-directed DNA polymerase</keyword>
<dbReference type="GO" id="GO:0003677">
    <property type="term" value="F:DNA binding"/>
    <property type="evidence" value="ECO:0007669"/>
    <property type="project" value="UniProtKB-KW"/>
</dbReference>
<dbReference type="SMART" id="SM00480">
    <property type="entry name" value="POL3Bc"/>
    <property type="match status" value="1"/>
</dbReference>
<sequence>MLITVGDDTATFDAFDQSSQVHTTIPCDTSEPGQVLLPHRTLHDVVAKLPDKPITITHMGSAAQFTCGPRTFELPPMTLDDYPPLPDMPPAVGTIDWSDLAAAIREVGAAAGRDDTLPMLTGIKVDSHDGALTLAATDRFRLAHTTLPWDGDDLDMLIPARDILTLARTTWHGDVTIHHDQRRLGFTLGDTRTILRLIDADFPKWRPLIPKDSDTTIRIDRKTMADAVKFTSVLAGDTGQVVLSITSGQVTIASKTAQDGAGEEVIACDTVGNELNIAFTSRYLLDALAGDGTALMTFTQPGRPAMVWPDLPCEEGKVPDADRGHLLMPVRLPG</sequence>
<evidence type="ECO:0000256" key="2">
    <source>
        <dbReference type="ARBA" id="ARBA00010752"/>
    </source>
</evidence>
<dbReference type="GO" id="GO:0006271">
    <property type="term" value="P:DNA strand elongation involved in DNA replication"/>
    <property type="evidence" value="ECO:0007669"/>
    <property type="project" value="TreeGrafter"/>
</dbReference>
<evidence type="ECO:0000256" key="5">
    <source>
        <dbReference type="ARBA" id="ARBA00022695"/>
    </source>
</evidence>
<evidence type="ECO:0000256" key="6">
    <source>
        <dbReference type="ARBA" id="ARBA00022705"/>
    </source>
</evidence>
<organism evidence="12 13">
    <name type="scientific">Corynebacterium variabile (strain DSM 44702 / CIP 107183 / JCM 12073 / NCIMB 30131)</name>
    <name type="common">Corynebacterium mooreparkense</name>
    <dbReference type="NCBI Taxonomy" id="858619"/>
    <lineage>
        <taxon>Bacteria</taxon>
        <taxon>Bacillati</taxon>
        <taxon>Actinomycetota</taxon>
        <taxon>Actinomycetes</taxon>
        <taxon>Mycobacteriales</taxon>
        <taxon>Corynebacteriaceae</taxon>
        <taxon>Corynebacterium</taxon>
    </lineage>
</organism>
<dbReference type="Pfam" id="PF02767">
    <property type="entry name" value="DNA_pol3_beta_2"/>
    <property type="match status" value="1"/>
</dbReference>